<dbReference type="Proteomes" id="UP001149074">
    <property type="component" value="Unassembled WGS sequence"/>
</dbReference>
<protein>
    <submittedName>
        <fullName evidence="2">Uncharacterized protein</fullName>
    </submittedName>
</protein>
<proteinExistence type="predicted"/>
<feature type="region of interest" description="Disordered" evidence="1">
    <location>
        <begin position="1"/>
        <end position="23"/>
    </location>
</feature>
<reference evidence="2" key="2">
    <citation type="journal article" date="2023" name="IMA Fungus">
        <title>Comparative genomic study of the Penicillium genus elucidates a diverse pangenome and 15 lateral gene transfer events.</title>
        <authorList>
            <person name="Petersen C."/>
            <person name="Sorensen T."/>
            <person name="Nielsen M.R."/>
            <person name="Sondergaard T.E."/>
            <person name="Sorensen J.L."/>
            <person name="Fitzpatrick D.A."/>
            <person name="Frisvad J.C."/>
            <person name="Nielsen K.L."/>
        </authorList>
    </citation>
    <scope>NUCLEOTIDE SEQUENCE</scope>
    <source>
        <strain evidence="2">IBT 30761</strain>
    </source>
</reference>
<sequence length="289" mass="33570">MAKRKARRSEPGSSKRCKTEPKTTKEWDLKMSYVGLLKLDVPERPVRTYRHRQTGDPITLRADIPPEWEWTDEEPDLDPDDIDALIERCKERISDGIIPHFFEYRLKELEKQQLYRNDLMALFPGKGWEVVQRLDTLGDIGSSLRTNGDDYNQEINVNAIIRAYQSGNLNWNPGLSKGKQICQPRPFDWDEFFRVNKEHDGHESFWVEGIKVAVRIPGSTDTYEEFDFVDDTGASMSVLFYEDIHYLQELVRIKTHFRPPIQIMGIASLSLADVQQVFPEIVVLEVNVL</sequence>
<evidence type="ECO:0000313" key="3">
    <source>
        <dbReference type="Proteomes" id="UP001149074"/>
    </source>
</evidence>
<evidence type="ECO:0000256" key="1">
    <source>
        <dbReference type="SAM" id="MobiDB-lite"/>
    </source>
</evidence>
<reference evidence="2" key="1">
    <citation type="submission" date="2022-11" db="EMBL/GenBank/DDBJ databases">
        <authorList>
            <person name="Petersen C."/>
        </authorList>
    </citation>
    <scope>NUCLEOTIDE SEQUENCE</scope>
    <source>
        <strain evidence="2">IBT 30761</strain>
    </source>
</reference>
<dbReference type="EMBL" id="JAPQKI010000009">
    <property type="protein sequence ID" value="KAJ5090031.1"/>
    <property type="molecule type" value="Genomic_DNA"/>
</dbReference>
<dbReference type="AlphaFoldDB" id="A0A9W9K2A7"/>
<organism evidence="2 3">
    <name type="scientific">Penicillium argentinense</name>
    <dbReference type="NCBI Taxonomy" id="1131581"/>
    <lineage>
        <taxon>Eukaryota</taxon>
        <taxon>Fungi</taxon>
        <taxon>Dikarya</taxon>
        <taxon>Ascomycota</taxon>
        <taxon>Pezizomycotina</taxon>
        <taxon>Eurotiomycetes</taxon>
        <taxon>Eurotiomycetidae</taxon>
        <taxon>Eurotiales</taxon>
        <taxon>Aspergillaceae</taxon>
        <taxon>Penicillium</taxon>
    </lineage>
</organism>
<dbReference type="RefSeq" id="XP_056472013.1">
    <property type="nucleotide sequence ID" value="XM_056621207.1"/>
</dbReference>
<dbReference type="OrthoDB" id="4329446at2759"/>
<comment type="caution">
    <text evidence="2">The sequence shown here is derived from an EMBL/GenBank/DDBJ whole genome shotgun (WGS) entry which is preliminary data.</text>
</comment>
<accession>A0A9W9K2A7</accession>
<dbReference type="GeneID" id="81360186"/>
<keyword evidence="3" id="KW-1185">Reference proteome</keyword>
<evidence type="ECO:0000313" key="2">
    <source>
        <dbReference type="EMBL" id="KAJ5090031.1"/>
    </source>
</evidence>
<gene>
    <name evidence="2" type="ORF">N7532_008715</name>
</gene>
<name>A0A9W9K2A7_9EURO</name>